<organism evidence="9 10">
    <name type="scientific">Huiozyma naganishii (strain ATCC MYA-139 / BCRC 22969 / CBS 8797 / KCTC 17520 / NBRC 10181 / NCYC 3082 / Yp74L-3)</name>
    <name type="common">Yeast</name>
    <name type="synonym">Kazachstania naganishii</name>
    <dbReference type="NCBI Taxonomy" id="1071383"/>
    <lineage>
        <taxon>Eukaryota</taxon>
        <taxon>Fungi</taxon>
        <taxon>Dikarya</taxon>
        <taxon>Ascomycota</taxon>
        <taxon>Saccharomycotina</taxon>
        <taxon>Saccharomycetes</taxon>
        <taxon>Saccharomycetales</taxon>
        <taxon>Saccharomycetaceae</taxon>
        <taxon>Huiozyma</taxon>
    </lineage>
</organism>
<comment type="function">
    <text evidence="6">Adaptins are components of the adaptor complexes which link clathrin to receptors in coated vesicles. Clathrin-associated protein complexes are believed to interact with the cytoplasmic tails of membrane proteins, leading to their selection and concentration.</text>
</comment>
<dbReference type="InterPro" id="IPR016342">
    <property type="entry name" value="AP_complex_bsu_1_2_4"/>
</dbReference>
<evidence type="ECO:0000313" key="10">
    <source>
        <dbReference type="Proteomes" id="UP000006310"/>
    </source>
</evidence>
<evidence type="ECO:0000313" key="9">
    <source>
        <dbReference type="EMBL" id="CCK71654.1"/>
    </source>
</evidence>
<evidence type="ECO:0000259" key="8">
    <source>
        <dbReference type="Pfam" id="PF01602"/>
    </source>
</evidence>
<accession>J7S8N3</accession>
<dbReference type="GO" id="GO:0006886">
    <property type="term" value="P:intracellular protein transport"/>
    <property type="evidence" value="ECO:0007669"/>
    <property type="project" value="InterPro"/>
</dbReference>
<keyword evidence="5 6" id="KW-0472">Membrane</keyword>
<dbReference type="PANTHER" id="PTHR11134">
    <property type="entry name" value="ADAPTOR COMPLEX SUBUNIT BETA FAMILY MEMBER"/>
    <property type="match status" value="1"/>
</dbReference>
<dbReference type="OrthoDB" id="10254310at2759"/>
<comment type="similarity">
    <text evidence="2 6">Belongs to the adaptor complexes large subunit family.</text>
</comment>
<dbReference type="EMBL" id="HE978321">
    <property type="protein sequence ID" value="CCK71654.1"/>
    <property type="molecule type" value="Genomic_DNA"/>
</dbReference>
<evidence type="ECO:0000256" key="2">
    <source>
        <dbReference type="ARBA" id="ARBA00006613"/>
    </source>
</evidence>
<feature type="compositionally biased region" description="Basic and acidic residues" evidence="7">
    <location>
        <begin position="655"/>
        <end position="667"/>
    </location>
</feature>
<keyword evidence="10" id="KW-1185">Reference proteome</keyword>
<dbReference type="HOGENOM" id="CLU_006320_4_4_1"/>
<protein>
    <recommendedName>
        <fullName evidence="6">AP complex subunit beta</fullName>
    </recommendedName>
</protein>
<comment type="subcellular location">
    <subcellularLocation>
        <location evidence="1">Endomembrane system</location>
    </subcellularLocation>
</comment>
<dbReference type="PIRSF" id="PIRSF002291">
    <property type="entry name" value="AP_complex_beta"/>
    <property type="match status" value="1"/>
</dbReference>
<dbReference type="InterPro" id="IPR026739">
    <property type="entry name" value="AP_beta"/>
</dbReference>
<dbReference type="InterPro" id="IPR002553">
    <property type="entry name" value="Clathrin/coatomer_adapt-like_N"/>
</dbReference>
<keyword evidence="4 6" id="KW-0653">Protein transport</keyword>
<dbReference type="InterPro" id="IPR016024">
    <property type="entry name" value="ARM-type_fold"/>
</dbReference>
<dbReference type="GO" id="GO:0030276">
    <property type="term" value="F:clathrin binding"/>
    <property type="evidence" value="ECO:0007669"/>
    <property type="project" value="InterPro"/>
</dbReference>
<proteinExistence type="inferred from homology"/>
<feature type="domain" description="Clathrin/coatomer adaptor adaptin-like N-terminal" evidence="8">
    <location>
        <begin position="14"/>
        <end position="543"/>
    </location>
</feature>
<evidence type="ECO:0000256" key="7">
    <source>
        <dbReference type="SAM" id="MobiDB-lite"/>
    </source>
</evidence>
<dbReference type="Gene3D" id="1.25.10.10">
    <property type="entry name" value="Leucine-rich Repeat Variant"/>
    <property type="match status" value="1"/>
</dbReference>
<sequence length="697" mass="80275">MSDQRIFARYKASEIRTDLQTIDVKKIKSSVTKRKHALRKIIANLTLGNYVEMVVLFPDILKFWQIEDDLEVKRICHEYVRTIGALKPRFVIDAMPSIRNDLRSNNEQLQIMALETLVGIPFFKFTDEAFNFIMTMINKRSSSPALMKSAVYSLLQLDEWDHERVMTLLGVLHGIFEDHVGLPTVQVAALKTLYTLHDKTKNLKPLHISVDTALDLLGLIPQLNEWDVSNLLECLVTVVVPQTHDDSYDMIDIVLPQLQHVNTSVALKSLEFIVYLLNYVDEISETVVDRLSNSILTLLEKPPELQFLILRNIILLLLTREKPVVKLEVSYFFVEYNDPIYIKDTKLECLYLLANSNTLPQILDELEQYSTDIDIQMSRKAVRAIGNLAVKLGAEAAETCVDVLMNLLEFGVDYVVQEIISVFRNILRRYPDRFQSDVRAIVEYIDCAQVAESKNAMIWIICNYSHLLPNYIELFEVFCSNIKSETLDVQFSILNSAIKFFVRDPSPRLENMCLRLFNFLTEDVNNPDLRSRAFLYWRLLSISKERVDILTPEVLKEIVDGELPVIELNTKLDQNVLEELELNIGTVTSVYLKPTGQIFHTAKTKHLKDSPVLNSEKGHLKIIKQDENEGPKYETTLENKGVIRQKLQRNSTMNDYDRPAEKVNELKGKRKSSTNNASKLARKPSLLMRKFSLKKKF</sequence>
<evidence type="ECO:0000256" key="4">
    <source>
        <dbReference type="ARBA" id="ARBA00022927"/>
    </source>
</evidence>
<reference evidence="9 10" key="1">
    <citation type="journal article" date="2011" name="Proc. Natl. Acad. Sci. U.S.A.">
        <title>Evolutionary erosion of yeast sex chromosomes by mating-type switching accidents.</title>
        <authorList>
            <person name="Gordon J.L."/>
            <person name="Armisen D."/>
            <person name="Proux-Wera E."/>
            <person name="Oheigeartaigh S.S."/>
            <person name="Byrne K.P."/>
            <person name="Wolfe K.H."/>
        </authorList>
    </citation>
    <scope>NUCLEOTIDE SEQUENCE [LARGE SCALE GENOMIC DNA]</scope>
    <source>
        <strain evidence="10">ATCC MYA-139 / BCRC 22969 / CBS 8797 / CCRC 22969 / KCTC 17520 / NBRC 10181 / NCYC 3082</strain>
    </source>
</reference>
<dbReference type="RefSeq" id="XP_022465899.1">
    <property type="nucleotide sequence ID" value="XM_022609510.1"/>
</dbReference>
<dbReference type="KEGG" id="kng:KNAG_0H02390"/>
<evidence type="ECO:0000256" key="3">
    <source>
        <dbReference type="ARBA" id="ARBA00022448"/>
    </source>
</evidence>
<dbReference type="GO" id="GO:0030122">
    <property type="term" value="C:AP-2 adaptor complex"/>
    <property type="evidence" value="ECO:0007669"/>
    <property type="project" value="EnsemblFungi"/>
</dbReference>
<dbReference type="GO" id="GO:0016192">
    <property type="term" value="P:vesicle-mediated transport"/>
    <property type="evidence" value="ECO:0007669"/>
    <property type="project" value="InterPro"/>
</dbReference>
<feature type="region of interest" description="Disordered" evidence="7">
    <location>
        <begin position="650"/>
        <end position="683"/>
    </location>
</feature>
<evidence type="ECO:0000256" key="1">
    <source>
        <dbReference type="ARBA" id="ARBA00004308"/>
    </source>
</evidence>
<dbReference type="AlphaFoldDB" id="J7S8N3"/>
<dbReference type="eggNOG" id="KOG1061">
    <property type="taxonomic scope" value="Eukaryota"/>
</dbReference>
<name>J7S8N3_HUIN7</name>
<reference evidence="10" key="2">
    <citation type="submission" date="2012-08" db="EMBL/GenBank/DDBJ databases">
        <title>Genome sequence of Kazachstania naganishii.</title>
        <authorList>
            <person name="Gordon J.L."/>
            <person name="Armisen D."/>
            <person name="Proux-Wera E."/>
            <person name="OhEigeartaigh S.S."/>
            <person name="Byrne K.P."/>
            <person name="Wolfe K.H."/>
        </authorList>
    </citation>
    <scope>NUCLEOTIDE SEQUENCE [LARGE SCALE GENOMIC DNA]</scope>
    <source>
        <strain evidence="10">ATCC MYA-139 / BCRC 22969 / CBS 8797 / CCRC 22969 / KCTC 17520 / NBRC 10181 / NCYC 3082</strain>
    </source>
</reference>
<dbReference type="Proteomes" id="UP000006310">
    <property type="component" value="Chromosome 8"/>
</dbReference>
<dbReference type="SUPFAM" id="SSF48371">
    <property type="entry name" value="ARM repeat"/>
    <property type="match status" value="1"/>
</dbReference>
<dbReference type="InterPro" id="IPR011989">
    <property type="entry name" value="ARM-like"/>
</dbReference>
<keyword evidence="3 6" id="KW-0813">Transport</keyword>
<evidence type="ECO:0000256" key="5">
    <source>
        <dbReference type="ARBA" id="ARBA00023136"/>
    </source>
</evidence>
<evidence type="ECO:0000256" key="6">
    <source>
        <dbReference type="PIRNR" id="PIRNR002291"/>
    </source>
</evidence>
<dbReference type="Pfam" id="PF01602">
    <property type="entry name" value="Adaptin_N"/>
    <property type="match status" value="1"/>
</dbReference>
<dbReference type="STRING" id="1071383.J7S8N3"/>
<gene>
    <name evidence="9" type="primary">KNAG0H02390</name>
    <name evidence="9" type="ordered locus">KNAG_0H02390</name>
</gene>
<dbReference type="GeneID" id="34527386"/>
<dbReference type="OMA" id="RIFARYK"/>